<evidence type="ECO:0000313" key="1">
    <source>
        <dbReference type="EMBL" id="TWI16390.1"/>
    </source>
</evidence>
<dbReference type="OrthoDB" id="712177at2"/>
<reference evidence="1 2" key="1">
    <citation type="journal article" date="2015" name="Stand. Genomic Sci.">
        <title>Genomic Encyclopedia of Bacterial and Archaeal Type Strains, Phase III: the genomes of soil and plant-associated and newly described type strains.</title>
        <authorList>
            <person name="Whitman W.B."/>
            <person name="Woyke T."/>
            <person name="Klenk H.P."/>
            <person name="Zhou Y."/>
            <person name="Lilburn T.G."/>
            <person name="Beck B.J."/>
            <person name="De Vos P."/>
            <person name="Vandamme P."/>
            <person name="Eisen J.A."/>
            <person name="Garrity G."/>
            <person name="Hugenholtz P."/>
            <person name="Kyrpides N.C."/>
        </authorList>
    </citation>
    <scope>NUCLEOTIDE SEQUENCE [LARGE SCALE GENOMIC DNA]</scope>
    <source>
        <strain evidence="1 2">CGMCC 1.6855</strain>
    </source>
</reference>
<dbReference type="PROSITE" id="PS51257">
    <property type="entry name" value="PROKAR_LIPOPROTEIN"/>
    <property type="match status" value="1"/>
</dbReference>
<dbReference type="Proteomes" id="UP000315908">
    <property type="component" value="Unassembled WGS sequence"/>
</dbReference>
<comment type="caution">
    <text evidence="1">The sequence shown here is derived from an EMBL/GenBank/DDBJ whole genome shotgun (WGS) entry which is preliminary data.</text>
</comment>
<accession>A0A562M919</accession>
<dbReference type="EMBL" id="VLKR01000030">
    <property type="protein sequence ID" value="TWI16390.1"/>
    <property type="molecule type" value="Genomic_DNA"/>
</dbReference>
<dbReference type="RefSeq" id="WP_145329973.1">
    <property type="nucleotide sequence ID" value="NZ_JBPFPU010000002.1"/>
</dbReference>
<protein>
    <submittedName>
        <fullName evidence="1">Uncharacterized protein</fullName>
    </submittedName>
</protein>
<evidence type="ECO:0000313" key="2">
    <source>
        <dbReference type="Proteomes" id="UP000315908"/>
    </source>
</evidence>
<name>A0A562M919_9SPHI</name>
<sequence>MKIQLLIPSLVLLISCGLKSPSSFNALEKRNIVVCDALQIEGKTIYGDLQNDLEAVPYTKSLKPADFGDKLYQIASSSVERYYLKESNQQVHYWDVANLEHHTMDLSKKYPFGLVIGQDEHSIYFYNSSTKGKSFGTYNLVSEKWNIVNFDGYTVISTAKLSKKPDVLLSTGVKDEKLGFYLIDTLQQTQTLIKAIETKDPVNGDPGVYGGKFYVFQDRILYVFDNRSSFYEFDQDGRFVREITTIDTFDFKGKSNKAYNIQLEGLYKGLEIFDNILYVRTNIISTKNSYILYDRYDLVEGKYKDSFKLNFDFDISQYSYPIFTNHLTADKFSLIFGDKYRSGRYAKITLFFKK</sequence>
<gene>
    <name evidence="1" type="ORF">IQ31_04388</name>
</gene>
<organism evidence="1 2">
    <name type="scientific">Sphingobacterium siyangense</name>
    <dbReference type="NCBI Taxonomy" id="459529"/>
    <lineage>
        <taxon>Bacteria</taxon>
        <taxon>Pseudomonadati</taxon>
        <taxon>Bacteroidota</taxon>
        <taxon>Sphingobacteriia</taxon>
        <taxon>Sphingobacteriales</taxon>
        <taxon>Sphingobacteriaceae</taxon>
        <taxon>Sphingobacterium</taxon>
    </lineage>
</organism>
<dbReference type="SUPFAM" id="SSF82171">
    <property type="entry name" value="DPP6 N-terminal domain-like"/>
    <property type="match status" value="1"/>
</dbReference>
<proteinExistence type="predicted"/>
<dbReference type="AlphaFoldDB" id="A0A562M919"/>